<keyword evidence="3" id="KW-1185">Reference proteome</keyword>
<proteinExistence type="predicted"/>
<gene>
    <name evidence="2" type="ORF">SGRAN_3083</name>
</gene>
<evidence type="ECO:0000256" key="1">
    <source>
        <dbReference type="SAM" id="SignalP"/>
    </source>
</evidence>
<feature type="chain" id="PRO_5041675343" description="PRC-barrel domain-containing protein" evidence="1">
    <location>
        <begin position="26"/>
        <end position="201"/>
    </location>
</feature>
<name>A0AA86L4X5_9SPHN</name>
<sequence>MRKIACLMTSLSLGMALAAAAPAAAQEAAQAAAGPNLAPGTVVYDSEGAEIGPVSSEVGDNIVVMLGDKPVTLPKNAFGQSDKGPAITITRAQLTAAVDQAAAQTAAALDAAIQPGADILGANGSAVVGKVKLVEADGIVVATSSGDVKMPRHAFFLSPKGLATSFTAEQFAAAVAEATAPAAASEAVADADTETPDRSAN</sequence>
<dbReference type="Proteomes" id="UP000058599">
    <property type="component" value="Chromosome"/>
</dbReference>
<keyword evidence="1" id="KW-0732">Signal</keyword>
<organism evidence="2 3">
    <name type="scientific">Sphingopyxis granuli</name>
    <dbReference type="NCBI Taxonomy" id="267128"/>
    <lineage>
        <taxon>Bacteria</taxon>
        <taxon>Pseudomonadati</taxon>
        <taxon>Pseudomonadota</taxon>
        <taxon>Alphaproteobacteria</taxon>
        <taxon>Sphingomonadales</taxon>
        <taxon>Sphingomonadaceae</taxon>
        <taxon>Sphingopyxis</taxon>
    </lineage>
</organism>
<accession>A0AA86L4X5</accession>
<reference evidence="2 3" key="1">
    <citation type="journal article" date="2016" name="BMC Genomics">
        <title>Genomic analysis of the nitrate-respiring Sphingopyxis granuli (formerly Sphingomonas macrogoltabida) strain TFA.</title>
        <authorList>
            <person name="Garcia-Romero I."/>
            <person name="Perez-Pulido A.J."/>
            <person name="Gonzalez-Flores Y.E."/>
            <person name="Reyes-Ramirez F."/>
            <person name="Santero E."/>
            <person name="Floriano B."/>
        </authorList>
    </citation>
    <scope>NUCLEOTIDE SEQUENCE [LARGE SCALE GENOMIC DNA]</scope>
    <source>
        <strain evidence="2 3">TFA</strain>
    </source>
</reference>
<dbReference type="KEGG" id="sgi:SGRAN_3083"/>
<dbReference type="EMBL" id="CP012199">
    <property type="protein sequence ID" value="AMG75430.1"/>
    <property type="molecule type" value="Genomic_DNA"/>
</dbReference>
<evidence type="ECO:0000313" key="3">
    <source>
        <dbReference type="Proteomes" id="UP000058599"/>
    </source>
</evidence>
<dbReference type="AlphaFoldDB" id="A0AA86L4X5"/>
<feature type="signal peptide" evidence="1">
    <location>
        <begin position="1"/>
        <end position="25"/>
    </location>
</feature>
<evidence type="ECO:0008006" key="4">
    <source>
        <dbReference type="Google" id="ProtNLM"/>
    </source>
</evidence>
<evidence type="ECO:0000313" key="2">
    <source>
        <dbReference type="EMBL" id="AMG75430.1"/>
    </source>
</evidence>
<protein>
    <recommendedName>
        <fullName evidence="4">PRC-barrel domain-containing protein</fullName>
    </recommendedName>
</protein>